<organism evidence="2 3">
    <name type="scientific">Morus notabilis</name>
    <dbReference type="NCBI Taxonomy" id="981085"/>
    <lineage>
        <taxon>Eukaryota</taxon>
        <taxon>Viridiplantae</taxon>
        <taxon>Streptophyta</taxon>
        <taxon>Embryophyta</taxon>
        <taxon>Tracheophyta</taxon>
        <taxon>Spermatophyta</taxon>
        <taxon>Magnoliopsida</taxon>
        <taxon>eudicotyledons</taxon>
        <taxon>Gunneridae</taxon>
        <taxon>Pentapetalae</taxon>
        <taxon>rosids</taxon>
        <taxon>fabids</taxon>
        <taxon>Rosales</taxon>
        <taxon>Moraceae</taxon>
        <taxon>Moreae</taxon>
        <taxon>Morus</taxon>
    </lineage>
</organism>
<feature type="region of interest" description="Disordered" evidence="1">
    <location>
        <begin position="1"/>
        <end position="22"/>
    </location>
</feature>
<gene>
    <name evidence="2" type="ORF">L484_026592</name>
</gene>
<accession>W9T0K6</accession>
<dbReference type="STRING" id="981085.W9T0K6"/>
<evidence type="ECO:0000256" key="1">
    <source>
        <dbReference type="SAM" id="MobiDB-lite"/>
    </source>
</evidence>
<sequence>MASNKHHVRSISLPSRSHPSTARVEEQLNKLKAMEEGASTSSSSLSLGLFGLGELYECVDELLNMGSTQQVLSQSQREKWVEDLLEGSVKLLDVCGITRDVLMQTNERVQALQSSLRRRKGSDYSGVENNITSNTCFRKKMKKDVKKFTSTLKQVDKKFEASILEQDNNDHLYAVVRVLRQVCTMNISIFQSLLLFLTFQGSKPKSKWSLVAKLMHKGVIACEDQEKQICVINELENVDVALCKPTILLGDAEMIQTTQKRLKALENSIHGLESGLESVFRKLIKTRTSLLNIISQ</sequence>
<dbReference type="GO" id="GO:0048364">
    <property type="term" value="P:root development"/>
    <property type="evidence" value="ECO:0007669"/>
    <property type="project" value="InterPro"/>
</dbReference>
<dbReference type="GO" id="GO:0048367">
    <property type="term" value="P:shoot system development"/>
    <property type="evidence" value="ECO:0007669"/>
    <property type="project" value="InterPro"/>
</dbReference>
<keyword evidence="3" id="KW-1185">Reference proteome</keyword>
<evidence type="ECO:0000313" key="3">
    <source>
        <dbReference type="Proteomes" id="UP000030645"/>
    </source>
</evidence>
<protein>
    <submittedName>
        <fullName evidence="2">Uncharacterized protein</fullName>
    </submittedName>
</protein>
<reference evidence="3" key="1">
    <citation type="submission" date="2013-01" db="EMBL/GenBank/DDBJ databases">
        <title>Draft Genome Sequence of a Mulberry Tree, Morus notabilis C.K. Schneid.</title>
        <authorList>
            <person name="He N."/>
            <person name="Zhao S."/>
        </authorList>
    </citation>
    <scope>NUCLEOTIDE SEQUENCE</scope>
</reference>
<dbReference type="OrthoDB" id="1701699at2759"/>
<dbReference type="Proteomes" id="UP000030645">
    <property type="component" value="Unassembled WGS sequence"/>
</dbReference>
<dbReference type="PANTHER" id="PTHR33070">
    <property type="entry name" value="OS06G0725500 PROTEIN"/>
    <property type="match status" value="1"/>
</dbReference>
<dbReference type="EMBL" id="KE346358">
    <property type="protein sequence ID" value="EXC35270.1"/>
    <property type="molecule type" value="Genomic_DNA"/>
</dbReference>
<proteinExistence type="predicted"/>
<evidence type="ECO:0000313" key="2">
    <source>
        <dbReference type="EMBL" id="EXC35270.1"/>
    </source>
</evidence>
<dbReference type="AlphaFoldDB" id="W9T0K6"/>
<dbReference type="InterPro" id="IPR004320">
    <property type="entry name" value="BPS1_pln"/>
</dbReference>
<dbReference type="PANTHER" id="PTHR33070:SF109">
    <property type="entry name" value="DOMAIN PROTEIN, PUTATIVE (DUF241)-RELATED"/>
    <property type="match status" value="1"/>
</dbReference>
<name>W9T0K6_9ROSA</name>
<dbReference type="eggNOG" id="ENOG502QUY1">
    <property type="taxonomic scope" value="Eukaryota"/>
</dbReference>
<dbReference type="Pfam" id="PF03087">
    <property type="entry name" value="BPS1"/>
    <property type="match status" value="1"/>
</dbReference>
<dbReference type="KEGG" id="mnt:21409240"/>